<keyword evidence="1" id="KW-0812">Transmembrane</keyword>
<evidence type="ECO:0000313" key="3">
    <source>
        <dbReference type="Proteomes" id="UP001236620"/>
    </source>
</evidence>
<dbReference type="Proteomes" id="UP001236620">
    <property type="component" value="Unassembled WGS sequence"/>
</dbReference>
<evidence type="ECO:0008006" key="4">
    <source>
        <dbReference type="Google" id="ProtNLM"/>
    </source>
</evidence>
<evidence type="ECO:0000256" key="1">
    <source>
        <dbReference type="SAM" id="Phobius"/>
    </source>
</evidence>
<name>A0ABU0NFA4_9MOLU</name>
<gene>
    <name evidence="2" type="ORF">J2Z63_000503</name>
</gene>
<evidence type="ECO:0000313" key="2">
    <source>
        <dbReference type="EMBL" id="MDQ0567857.1"/>
    </source>
</evidence>
<organism evidence="2 3">
    <name type="scientific">Mycoplasma yeatsii</name>
    <dbReference type="NCBI Taxonomy" id="51365"/>
    <lineage>
        <taxon>Bacteria</taxon>
        <taxon>Bacillati</taxon>
        <taxon>Mycoplasmatota</taxon>
        <taxon>Mollicutes</taxon>
        <taxon>Mycoplasmataceae</taxon>
        <taxon>Mycoplasma</taxon>
    </lineage>
</organism>
<keyword evidence="3" id="KW-1185">Reference proteome</keyword>
<proteinExistence type="predicted"/>
<reference evidence="2" key="1">
    <citation type="submission" date="2023-07" db="EMBL/GenBank/DDBJ databases">
        <title>Genomic Encyclopedia of Type Strains, Phase IV (KMG-IV): sequencing the most valuable type-strain genomes for metagenomic binning, comparative biology and taxonomic classification.</title>
        <authorList>
            <person name="Goeker M."/>
        </authorList>
    </citation>
    <scope>NUCLEOTIDE SEQUENCE [LARGE SCALE GENOMIC DNA]</scope>
    <source>
        <strain evidence="2">DSM 22019</strain>
    </source>
</reference>
<protein>
    <recommendedName>
        <fullName evidence="4">Transmembrane protein</fullName>
    </recommendedName>
</protein>
<keyword evidence="1" id="KW-1133">Transmembrane helix</keyword>
<dbReference type="EMBL" id="JAUSWP010000004">
    <property type="protein sequence ID" value="MDQ0567857.1"/>
    <property type="molecule type" value="Genomic_DNA"/>
</dbReference>
<keyword evidence="1" id="KW-0472">Membrane</keyword>
<feature type="transmembrane region" description="Helical" evidence="1">
    <location>
        <begin position="6"/>
        <end position="28"/>
    </location>
</feature>
<comment type="caution">
    <text evidence="2">The sequence shown here is derived from an EMBL/GenBank/DDBJ whole genome shotgun (WGS) entry which is preliminary data.</text>
</comment>
<accession>A0ABU0NFA4</accession>
<dbReference type="RefSeq" id="WP_307444896.1">
    <property type="nucleotide sequence ID" value="NZ_JAUSWP010000004.1"/>
</dbReference>
<sequence length="209" mass="25007">MDKIIAFIVLLIIYFVLLIVMGLLAYLYQIKNQAFINYNKDFFKKWNEYKLKHKNDNLNQTTFKFELPADEIALLEKDFLISVNDKKNLNKTKLKKETKQNLIKDFLYDDYLFLKENVKLKKRVDYQLQQSTIYLTNKRVVINLLDSYFKILITDIKSISVCVIKKNDQFLDSCYLTTNKQEIQITGEVFDFVLTIQKLIRKRDENNDK</sequence>